<dbReference type="GO" id="GO:0005886">
    <property type="term" value="C:plasma membrane"/>
    <property type="evidence" value="ECO:0007669"/>
    <property type="project" value="UniProtKB-SubCell"/>
</dbReference>
<dbReference type="InterPro" id="IPR051461">
    <property type="entry name" value="UPF0750_membrane"/>
</dbReference>
<reference evidence="7" key="2">
    <citation type="submission" date="2021-09" db="EMBL/GenBank/DDBJ databases">
        <authorList>
            <person name="Gilroy R."/>
        </authorList>
    </citation>
    <scope>NUCLEOTIDE SEQUENCE</scope>
    <source>
        <strain evidence="7">7318</strain>
    </source>
</reference>
<protein>
    <submittedName>
        <fullName evidence="7">YitT family protein</fullName>
    </submittedName>
</protein>
<feature type="transmembrane region" description="Helical" evidence="6">
    <location>
        <begin position="71"/>
        <end position="92"/>
    </location>
</feature>
<evidence type="ECO:0000256" key="4">
    <source>
        <dbReference type="ARBA" id="ARBA00022989"/>
    </source>
</evidence>
<accession>A0A921L6P3</accession>
<keyword evidence="5 6" id="KW-0472">Membrane</keyword>
<evidence type="ECO:0000256" key="2">
    <source>
        <dbReference type="ARBA" id="ARBA00022475"/>
    </source>
</evidence>
<feature type="transmembrane region" description="Helical" evidence="6">
    <location>
        <begin position="165"/>
        <end position="183"/>
    </location>
</feature>
<evidence type="ECO:0000256" key="5">
    <source>
        <dbReference type="ARBA" id="ARBA00023136"/>
    </source>
</evidence>
<feature type="transmembrane region" description="Helical" evidence="6">
    <location>
        <begin position="7"/>
        <end position="26"/>
    </location>
</feature>
<gene>
    <name evidence="7" type="ORF">K8V65_00430</name>
</gene>
<evidence type="ECO:0000256" key="1">
    <source>
        <dbReference type="ARBA" id="ARBA00004651"/>
    </source>
</evidence>
<reference evidence="7" key="1">
    <citation type="journal article" date="2021" name="PeerJ">
        <title>Extensive microbial diversity within the chicken gut microbiome revealed by metagenomics and culture.</title>
        <authorList>
            <person name="Gilroy R."/>
            <person name="Ravi A."/>
            <person name="Getino M."/>
            <person name="Pursley I."/>
            <person name="Horton D.L."/>
            <person name="Alikhan N.F."/>
            <person name="Baker D."/>
            <person name="Gharbi K."/>
            <person name="Hall N."/>
            <person name="Watson M."/>
            <person name="Adriaenssens E.M."/>
            <person name="Foster-Nyarko E."/>
            <person name="Jarju S."/>
            <person name="Secka A."/>
            <person name="Antonio M."/>
            <person name="Oren A."/>
            <person name="Chaudhuri R.R."/>
            <person name="La Ragione R."/>
            <person name="Hildebrand F."/>
            <person name="Pallen M.J."/>
        </authorList>
    </citation>
    <scope>NUCLEOTIDE SEQUENCE</scope>
    <source>
        <strain evidence="7">7318</strain>
    </source>
</reference>
<evidence type="ECO:0000313" key="7">
    <source>
        <dbReference type="EMBL" id="HJF84119.1"/>
    </source>
</evidence>
<dbReference type="Pfam" id="PF02588">
    <property type="entry name" value="YitT_membrane"/>
    <property type="match status" value="1"/>
</dbReference>
<proteinExistence type="predicted"/>
<name>A0A921L6P3_9FIRM</name>
<organism evidence="7 8">
    <name type="scientific">Megamonas hypermegale</name>
    <dbReference type="NCBI Taxonomy" id="158847"/>
    <lineage>
        <taxon>Bacteria</taxon>
        <taxon>Bacillati</taxon>
        <taxon>Bacillota</taxon>
        <taxon>Negativicutes</taxon>
        <taxon>Selenomonadales</taxon>
        <taxon>Selenomonadaceae</taxon>
        <taxon>Megamonas</taxon>
    </lineage>
</organism>
<dbReference type="Proteomes" id="UP000780768">
    <property type="component" value="Unassembled WGS sequence"/>
</dbReference>
<evidence type="ECO:0000256" key="3">
    <source>
        <dbReference type="ARBA" id="ARBA00022692"/>
    </source>
</evidence>
<sequence length="191" mass="21320">MNYLKIILGNIFMTFAYAYIAVPFGIVNGGVTSFAMVLDKNLPGNISFWTNTLYLSLLIIYYIFMGYKCFINALFSCIAFILFFTLFTAFPLMLPLPFFLAVPCIGILIGIGYYFCISARSTALGFDTIAIILHDRNPKINLAFTIYICNVIVLLSGLFTYGIVSVIAGIICSGLQSFVLNLLTKRNKKRI</sequence>
<dbReference type="EMBL" id="DYVR01000011">
    <property type="protein sequence ID" value="HJF84119.1"/>
    <property type="molecule type" value="Genomic_DNA"/>
</dbReference>
<keyword evidence="2" id="KW-1003">Cell membrane</keyword>
<dbReference type="AlphaFoldDB" id="A0A921L6P3"/>
<feature type="transmembrane region" description="Helical" evidence="6">
    <location>
        <begin position="140"/>
        <end position="159"/>
    </location>
</feature>
<comment type="subcellular location">
    <subcellularLocation>
        <location evidence="1">Cell membrane</location>
        <topology evidence="1">Multi-pass membrane protein</topology>
    </subcellularLocation>
</comment>
<dbReference type="PANTHER" id="PTHR33545:SF5">
    <property type="entry name" value="UPF0750 MEMBRANE PROTEIN YITT"/>
    <property type="match status" value="1"/>
</dbReference>
<comment type="caution">
    <text evidence="7">The sequence shown here is derived from an EMBL/GenBank/DDBJ whole genome shotgun (WGS) entry which is preliminary data.</text>
</comment>
<feature type="transmembrane region" description="Helical" evidence="6">
    <location>
        <begin position="46"/>
        <end position="64"/>
    </location>
</feature>
<keyword evidence="3 6" id="KW-0812">Transmembrane</keyword>
<evidence type="ECO:0000256" key="6">
    <source>
        <dbReference type="SAM" id="Phobius"/>
    </source>
</evidence>
<feature type="transmembrane region" description="Helical" evidence="6">
    <location>
        <begin position="98"/>
        <end position="119"/>
    </location>
</feature>
<keyword evidence="4 6" id="KW-1133">Transmembrane helix</keyword>
<dbReference type="InterPro" id="IPR003740">
    <property type="entry name" value="YitT"/>
</dbReference>
<evidence type="ECO:0000313" key="8">
    <source>
        <dbReference type="Proteomes" id="UP000780768"/>
    </source>
</evidence>
<dbReference type="PANTHER" id="PTHR33545">
    <property type="entry name" value="UPF0750 MEMBRANE PROTEIN YITT-RELATED"/>
    <property type="match status" value="1"/>
</dbReference>